<reference evidence="8" key="1">
    <citation type="submission" date="2022-08" db="EMBL/GenBank/DDBJ databases">
        <title>Complete Genome Sequences of 2 Bosea sp. soil isolates.</title>
        <authorList>
            <person name="Alvarez Arevalo M."/>
            <person name="Sterndorff E.B."/>
            <person name="Faurdal D."/>
            <person name="Joergensen T.S."/>
            <person name="Weber T."/>
        </authorList>
    </citation>
    <scope>NUCLEOTIDE SEQUENCE</scope>
    <source>
        <strain evidence="8">NBC_00436</strain>
    </source>
</reference>
<dbReference type="PROSITE" id="PS01039">
    <property type="entry name" value="SBP_BACTERIAL_3"/>
    <property type="match status" value="1"/>
</dbReference>
<dbReference type="Gene3D" id="3.40.190.10">
    <property type="entry name" value="Periplasmic binding protein-like II"/>
    <property type="match status" value="2"/>
</dbReference>
<dbReference type="EMBL" id="CP102774">
    <property type="protein sequence ID" value="UZF89039.1"/>
    <property type="molecule type" value="Genomic_DNA"/>
</dbReference>
<dbReference type="InterPro" id="IPR001638">
    <property type="entry name" value="Solute-binding_3/MltF_N"/>
</dbReference>
<evidence type="ECO:0000259" key="6">
    <source>
        <dbReference type="SMART" id="SM00062"/>
    </source>
</evidence>
<dbReference type="GO" id="GO:0015276">
    <property type="term" value="F:ligand-gated monoatomic ion channel activity"/>
    <property type="evidence" value="ECO:0007669"/>
    <property type="project" value="InterPro"/>
</dbReference>
<dbReference type="GO" id="GO:0016020">
    <property type="term" value="C:membrane"/>
    <property type="evidence" value="ECO:0007669"/>
    <property type="project" value="InterPro"/>
</dbReference>
<evidence type="ECO:0000256" key="5">
    <source>
        <dbReference type="SAM" id="SignalP"/>
    </source>
</evidence>
<proteinExistence type="inferred from homology"/>
<dbReference type="SMART" id="SM00062">
    <property type="entry name" value="PBPb"/>
    <property type="match status" value="1"/>
</dbReference>
<dbReference type="Pfam" id="PF00497">
    <property type="entry name" value="SBP_bac_3"/>
    <property type="match status" value="1"/>
</dbReference>
<name>A0A9E8CRA2_9HYPH</name>
<feature type="signal peptide" evidence="5">
    <location>
        <begin position="1"/>
        <end position="22"/>
    </location>
</feature>
<evidence type="ECO:0000256" key="3">
    <source>
        <dbReference type="ARBA" id="ARBA00022729"/>
    </source>
</evidence>
<evidence type="ECO:0000256" key="2">
    <source>
        <dbReference type="ARBA" id="ARBA00010333"/>
    </source>
</evidence>
<dbReference type="SUPFAM" id="SSF53850">
    <property type="entry name" value="Periplasmic binding protein-like II"/>
    <property type="match status" value="1"/>
</dbReference>
<protein>
    <submittedName>
        <fullName evidence="8">Transporter substrate-binding domain-containing protein</fullName>
    </submittedName>
</protein>
<dbReference type="SMART" id="SM00079">
    <property type="entry name" value="PBPe"/>
    <property type="match status" value="1"/>
</dbReference>
<keyword evidence="3 5" id="KW-0732">Signal</keyword>
<dbReference type="PANTHER" id="PTHR35936:SF17">
    <property type="entry name" value="ARGININE-BINDING EXTRACELLULAR PROTEIN ARTP"/>
    <property type="match status" value="1"/>
</dbReference>
<organism evidence="8">
    <name type="scientific">Bosea sp. NBC_00436</name>
    <dbReference type="NCBI Taxonomy" id="2969620"/>
    <lineage>
        <taxon>Bacteria</taxon>
        <taxon>Pseudomonadati</taxon>
        <taxon>Pseudomonadota</taxon>
        <taxon>Alphaproteobacteria</taxon>
        <taxon>Hyphomicrobiales</taxon>
        <taxon>Boseaceae</taxon>
        <taxon>Bosea</taxon>
    </lineage>
</organism>
<dbReference type="PANTHER" id="PTHR35936">
    <property type="entry name" value="MEMBRANE-BOUND LYTIC MUREIN TRANSGLYCOSYLASE F"/>
    <property type="match status" value="1"/>
</dbReference>
<evidence type="ECO:0000256" key="4">
    <source>
        <dbReference type="RuleBase" id="RU003744"/>
    </source>
</evidence>
<dbReference type="AlphaFoldDB" id="A0A9E8CRA2"/>
<feature type="chain" id="PRO_5038475031" evidence="5">
    <location>
        <begin position="23"/>
        <end position="265"/>
    </location>
</feature>
<dbReference type="GO" id="GO:0030313">
    <property type="term" value="C:cell envelope"/>
    <property type="evidence" value="ECO:0007669"/>
    <property type="project" value="UniProtKB-SubCell"/>
</dbReference>
<evidence type="ECO:0000259" key="7">
    <source>
        <dbReference type="SMART" id="SM00079"/>
    </source>
</evidence>
<evidence type="ECO:0000313" key="8">
    <source>
        <dbReference type="EMBL" id="UZF89039.1"/>
    </source>
</evidence>
<dbReference type="InterPro" id="IPR001320">
    <property type="entry name" value="Iontro_rcpt_C"/>
</dbReference>
<dbReference type="InterPro" id="IPR018313">
    <property type="entry name" value="SBP_3_CS"/>
</dbReference>
<accession>A0A9E8CRA2</accession>
<feature type="domain" description="Solute-binding protein family 3/N-terminal" evidence="6">
    <location>
        <begin position="24"/>
        <end position="257"/>
    </location>
</feature>
<feature type="domain" description="Ionotropic glutamate receptor C-terminal" evidence="7">
    <location>
        <begin position="24"/>
        <end position="256"/>
    </location>
</feature>
<evidence type="ECO:0000256" key="1">
    <source>
        <dbReference type="ARBA" id="ARBA00004196"/>
    </source>
</evidence>
<gene>
    <name evidence="8" type="ORF">NWE54_09760</name>
</gene>
<sequence length="265" mass="28962">MKKTALTLLAGAAMLLSGSAFAREVKVGTECTNPPFNYRTSGGELAGFDVDIAREIGKRAGFELSFVCQSLEGVIPALTARKFDLVLASLSITEARQKSIDFSIPYRSSTGRFVGPNASKLEPVTADGTPNPKALDGKVVGLIRSSTYDRYFTELFPGVQISRYENYETLLLDLVSGRVDLIMAGPIKMEGFFVEPQGKGFKYIGPELENIKYFGPGVGVGLRKNEPELLAKVNEALKGMFADGTFKAINQKYWKFTVMPSVWTD</sequence>
<comment type="similarity">
    <text evidence="2 4">Belongs to the bacterial solute-binding protein 3 family.</text>
</comment>
<comment type="subcellular location">
    <subcellularLocation>
        <location evidence="1">Cell envelope</location>
    </subcellularLocation>
</comment>